<feature type="chain" id="PRO_5003626546" evidence="2">
    <location>
        <begin position="22"/>
        <end position="57"/>
    </location>
</feature>
<dbReference type="HOGENOM" id="CLU_168192_1_0_7"/>
<dbReference type="PATRIC" id="fig|182217.3.peg.1615"/>
<sequence>MKKQVLSGVLMAILATSFAYADAHKDEKGAKKPKLSTELVAHDEHKKDAKKPKNLEA</sequence>
<evidence type="ECO:0000256" key="2">
    <source>
        <dbReference type="SAM" id="SignalP"/>
    </source>
</evidence>
<keyword evidence="3" id="KW-0282">Flagellum</keyword>
<gene>
    <name evidence="3" type="ordered locus">HCW_07615</name>
</gene>
<feature type="signal peptide" evidence="2">
    <location>
        <begin position="1"/>
        <end position="21"/>
    </location>
</feature>
<proteinExistence type="predicted"/>
<accession>I0EPB2</accession>
<dbReference type="KEGG" id="hce:HCW_07615"/>
<reference evidence="4" key="1">
    <citation type="submission" date="2012-04" db="EMBL/GenBank/DDBJ databases">
        <title>Complete genome sequence of Helicobacter cetorum strain MIT 00-7128.</title>
        <authorList>
            <person name="Kersulyte D."/>
            <person name="Berg D.E."/>
        </authorList>
    </citation>
    <scope>NUCLEOTIDE SEQUENCE [LARGE SCALE GENOMIC DNA]</scope>
    <source>
        <strain evidence="4">MIT 00-7128</strain>
    </source>
</reference>
<keyword evidence="3" id="KW-0966">Cell projection</keyword>
<dbReference type="Proteomes" id="UP000005010">
    <property type="component" value="Chromosome"/>
</dbReference>
<keyword evidence="2" id="KW-0732">Signal</keyword>
<feature type="region of interest" description="Disordered" evidence="1">
    <location>
        <begin position="24"/>
        <end position="57"/>
    </location>
</feature>
<dbReference type="RefSeq" id="WP_014661648.1">
    <property type="nucleotide sequence ID" value="NC_017737.1"/>
</dbReference>
<keyword evidence="4" id="KW-1185">Reference proteome</keyword>
<dbReference type="AlphaFoldDB" id="I0EPB2"/>
<dbReference type="EMBL" id="CP003479">
    <property type="protein sequence ID" value="AFI04781.1"/>
    <property type="molecule type" value="Genomic_DNA"/>
</dbReference>
<organism evidence="3 4">
    <name type="scientific">Helicobacter cetorum (strain ATCC BAA-429 / MIT 00-7128)</name>
    <dbReference type="NCBI Taxonomy" id="182217"/>
    <lineage>
        <taxon>Bacteria</taxon>
        <taxon>Pseudomonadati</taxon>
        <taxon>Campylobacterota</taxon>
        <taxon>Epsilonproteobacteria</taxon>
        <taxon>Campylobacterales</taxon>
        <taxon>Helicobacteraceae</taxon>
        <taxon>Helicobacter</taxon>
    </lineage>
</organism>
<keyword evidence="3" id="KW-0969">Cilium</keyword>
<evidence type="ECO:0000313" key="4">
    <source>
        <dbReference type="Proteomes" id="UP000005010"/>
    </source>
</evidence>
<name>I0EPB2_HELC0</name>
<evidence type="ECO:0000313" key="3">
    <source>
        <dbReference type="EMBL" id="AFI04781.1"/>
    </source>
</evidence>
<feature type="compositionally biased region" description="Basic and acidic residues" evidence="1">
    <location>
        <begin position="40"/>
        <end position="57"/>
    </location>
</feature>
<evidence type="ECO:0000256" key="1">
    <source>
        <dbReference type="SAM" id="MobiDB-lite"/>
    </source>
</evidence>
<protein>
    <submittedName>
        <fullName evidence="3">Secreted protein involved in flagellar motility</fullName>
    </submittedName>
</protein>